<feature type="repeat" description="ANK" evidence="3">
    <location>
        <begin position="155"/>
        <end position="187"/>
    </location>
</feature>
<dbReference type="Gene3D" id="1.25.40.20">
    <property type="entry name" value="Ankyrin repeat-containing domain"/>
    <property type="match status" value="2"/>
</dbReference>
<comment type="caution">
    <text evidence="5">The sequence shown here is derived from an EMBL/GenBank/DDBJ whole genome shotgun (WGS) entry which is preliminary data.</text>
</comment>
<dbReference type="Pfam" id="PF12796">
    <property type="entry name" value="Ank_2"/>
    <property type="match status" value="1"/>
</dbReference>
<keyword evidence="2 3" id="KW-0040">ANK repeat</keyword>
<dbReference type="PRINTS" id="PR01415">
    <property type="entry name" value="ANKYRIN"/>
</dbReference>
<reference evidence="5 6" key="1">
    <citation type="journal article" date="2021" name="Sci. Rep.">
        <title>Genome sequencing of the multicellular alga Astrephomene provides insights into convergent evolution of germ-soma differentiation.</title>
        <authorList>
            <person name="Yamashita S."/>
            <person name="Yamamoto K."/>
            <person name="Matsuzaki R."/>
            <person name="Suzuki S."/>
            <person name="Yamaguchi H."/>
            <person name="Hirooka S."/>
            <person name="Minakuchi Y."/>
            <person name="Miyagishima S."/>
            <person name="Kawachi M."/>
            <person name="Toyoda A."/>
            <person name="Nozaki H."/>
        </authorList>
    </citation>
    <scope>NUCLEOTIDE SEQUENCE [LARGE SCALE GENOMIC DNA]</scope>
    <source>
        <strain evidence="5 6">NIES-4017</strain>
    </source>
</reference>
<dbReference type="Pfam" id="PF00023">
    <property type="entry name" value="Ank"/>
    <property type="match status" value="1"/>
</dbReference>
<feature type="repeat" description="ANK" evidence="3">
    <location>
        <begin position="86"/>
        <end position="118"/>
    </location>
</feature>
<dbReference type="PROSITE" id="PS50297">
    <property type="entry name" value="ANK_REP_REGION"/>
    <property type="match status" value="2"/>
</dbReference>
<evidence type="ECO:0000256" key="3">
    <source>
        <dbReference type="PROSITE-ProRule" id="PRU00023"/>
    </source>
</evidence>
<dbReference type="PROSITE" id="PS50088">
    <property type="entry name" value="ANK_REPEAT"/>
    <property type="match status" value="2"/>
</dbReference>
<dbReference type="GO" id="GO:0004842">
    <property type="term" value="F:ubiquitin-protein transferase activity"/>
    <property type="evidence" value="ECO:0007669"/>
    <property type="project" value="TreeGrafter"/>
</dbReference>
<evidence type="ECO:0000313" key="6">
    <source>
        <dbReference type="Proteomes" id="UP001054857"/>
    </source>
</evidence>
<dbReference type="GO" id="GO:0085020">
    <property type="term" value="P:protein K6-linked ubiquitination"/>
    <property type="evidence" value="ECO:0007669"/>
    <property type="project" value="TreeGrafter"/>
</dbReference>
<keyword evidence="1" id="KW-0677">Repeat</keyword>
<evidence type="ECO:0000256" key="2">
    <source>
        <dbReference type="ARBA" id="ARBA00023043"/>
    </source>
</evidence>
<sequence length="208" mass="21962">MPGDDKDAGHDEGPVELSQEEYAWLQQQLERAALEAGEDNGGYTDWEDPTGGALTQLLSACEDGSTELVEELLRSFPGDVNTPGPDGDAALNLACLFGHVECVQALLAGGADANIVNPEDKSTALHDAAAGGYLEICEKLLEKADGAIVNKADEDGDTPLHNAARGNHTAVVKLLLARGADRNMQNGCGNKPVDEAEEEEVKELLREA</sequence>
<dbReference type="PANTHER" id="PTHR24171:SF8">
    <property type="entry name" value="BRCA1-ASSOCIATED RING DOMAIN PROTEIN 1"/>
    <property type="match status" value="1"/>
</dbReference>
<dbReference type="InterPro" id="IPR036770">
    <property type="entry name" value="Ankyrin_rpt-contain_sf"/>
</dbReference>
<keyword evidence="6" id="KW-1185">Reference proteome</keyword>
<organism evidence="5 6">
    <name type="scientific">Astrephomene gubernaculifera</name>
    <dbReference type="NCBI Taxonomy" id="47775"/>
    <lineage>
        <taxon>Eukaryota</taxon>
        <taxon>Viridiplantae</taxon>
        <taxon>Chlorophyta</taxon>
        <taxon>core chlorophytes</taxon>
        <taxon>Chlorophyceae</taxon>
        <taxon>CS clade</taxon>
        <taxon>Chlamydomonadales</taxon>
        <taxon>Astrephomenaceae</taxon>
        <taxon>Astrephomene</taxon>
    </lineage>
</organism>
<dbReference type="InterPro" id="IPR002110">
    <property type="entry name" value="Ankyrin_rpt"/>
</dbReference>
<dbReference type="PANTHER" id="PTHR24171">
    <property type="entry name" value="ANKYRIN REPEAT DOMAIN-CONTAINING PROTEIN 39-RELATED"/>
    <property type="match status" value="1"/>
</dbReference>
<dbReference type="AlphaFoldDB" id="A0AAD3E245"/>
<dbReference type="SMART" id="SM00248">
    <property type="entry name" value="ANK"/>
    <property type="match status" value="4"/>
</dbReference>
<dbReference type="EMBL" id="BMAR01000043">
    <property type="protein sequence ID" value="GFR50918.1"/>
    <property type="molecule type" value="Genomic_DNA"/>
</dbReference>
<name>A0AAD3E245_9CHLO</name>
<protein>
    <submittedName>
        <fullName evidence="5">Uncharacterized protein</fullName>
    </submittedName>
</protein>
<gene>
    <name evidence="5" type="ORF">Agub_g13237</name>
</gene>
<proteinExistence type="predicted"/>
<feature type="region of interest" description="Disordered" evidence="4">
    <location>
        <begin position="185"/>
        <end position="208"/>
    </location>
</feature>
<evidence type="ECO:0000313" key="5">
    <source>
        <dbReference type="EMBL" id="GFR50918.1"/>
    </source>
</evidence>
<accession>A0AAD3E245</accession>
<dbReference type="Proteomes" id="UP001054857">
    <property type="component" value="Unassembled WGS sequence"/>
</dbReference>
<dbReference type="SUPFAM" id="SSF48403">
    <property type="entry name" value="Ankyrin repeat"/>
    <property type="match status" value="1"/>
</dbReference>
<evidence type="ECO:0000256" key="1">
    <source>
        <dbReference type="ARBA" id="ARBA00022737"/>
    </source>
</evidence>
<evidence type="ECO:0000256" key="4">
    <source>
        <dbReference type="SAM" id="MobiDB-lite"/>
    </source>
</evidence>